<reference evidence="2 3" key="1">
    <citation type="submission" date="2014-05" db="EMBL/GenBank/DDBJ databases">
        <title>Complete Genome Sequence of the Acinetobacter phage YMC/13/01/C62.</title>
        <authorList>
            <person name="Jeon J."/>
            <person name="Yong D."/>
            <person name="Lee K."/>
        </authorList>
    </citation>
    <scope>NUCLEOTIDE SEQUENCE [LARGE SCALE GENOMIC DNA]</scope>
</reference>
<keyword evidence="1" id="KW-0812">Transmembrane</keyword>
<gene>
    <name evidence="2" type="ORF">BPABA14_00440</name>
</gene>
<sequence length="111" mass="11859">MDFLAKILEWMNDHVGVIFMGIAGATVTALTPSGKPIIDRIVGWVVGVILCAALSTPTAQLLTSGDYVEVFGFIYGMGGITLAKMLLKAIEKRSKVEIESKTGVKLDDDVS</sequence>
<feature type="transmembrane region" description="Helical" evidence="1">
    <location>
        <begin position="41"/>
        <end position="61"/>
    </location>
</feature>
<accession>A0A068CCL5</accession>
<dbReference type="RefSeq" id="YP_009055465.1">
    <property type="nucleotide sequence ID" value="NC_024785.1"/>
</dbReference>
<evidence type="ECO:0008006" key="4">
    <source>
        <dbReference type="Google" id="ProtNLM"/>
    </source>
</evidence>
<dbReference type="KEGG" id="vg:20283733"/>
<feature type="transmembrane region" description="Helical" evidence="1">
    <location>
        <begin position="15"/>
        <end position="34"/>
    </location>
</feature>
<dbReference type="GeneID" id="20283733"/>
<dbReference type="Proteomes" id="UP000027393">
    <property type="component" value="Segment"/>
</dbReference>
<keyword evidence="3" id="KW-1185">Reference proteome</keyword>
<protein>
    <recommendedName>
        <fullName evidence="4">Holin</fullName>
    </recommendedName>
</protein>
<evidence type="ECO:0000313" key="2">
    <source>
        <dbReference type="EMBL" id="AID17958.1"/>
    </source>
</evidence>
<organism evidence="2 3">
    <name type="scientific">Acinetobacter phage YMC-13-01-C62</name>
    <dbReference type="NCBI Taxonomy" id="1505225"/>
    <lineage>
        <taxon>Viruses</taxon>
        <taxon>Duplodnaviria</taxon>
        <taxon>Heunggongvirae</taxon>
        <taxon>Uroviricota</taxon>
        <taxon>Caudoviricetes</taxon>
        <taxon>Obolenskvirus</taxon>
        <taxon>Obolenskvirus AbC62</taxon>
    </lineage>
</organism>
<dbReference type="EMBL" id="KJ817802">
    <property type="protein sequence ID" value="AID17958.1"/>
    <property type="molecule type" value="Genomic_DNA"/>
</dbReference>
<keyword evidence="1" id="KW-1133">Transmembrane helix</keyword>
<dbReference type="OrthoDB" id="16829at10239"/>
<name>A0A068CCL5_9CAUD</name>
<evidence type="ECO:0000256" key="1">
    <source>
        <dbReference type="SAM" id="Phobius"/>
    </source>
</evidence>
<keyword evidence="1" id="KW-0472">Membrane</keyword>
<evidence type="ECO:0000313" key="3">
    <source>
        <dbReference type="Proteomes" id="UP000027393"/>
    </source>
</evidence>
<feature type="transmembrane region" description="Helical" evidence="1">
    <location>
        <begin position="67"/>
        <end position="87"/>
    </location>
</feature>
<proteinExistence type="predicted"/>